<evidence type="ECO:0000259" key="6">
    <source>
        <dbReference type="Pfam" id="PF10298"/>
    </source>
</evidence>
<evidence type="ECO:0000256" key="2">
    <source>
        <dbReference type="ARBA" id="ARBA00023125"/>
    </source>
</evidence>
<dbReference type="GO" id="GO:0051301">
    <property type="term" value="P:cell division"/>
    <property type="evidence" value="ECO:0007669"/>
    <property type="project" value="UniProtKB-UniRule"/>
</dbReference>
<protein>
    <recommendedName>
        <fullName evidence="4">Probable cell division protein WhiA</fullName>
    </recommendedName>
</protein>
<comment type="similarity">
    <text evidence="4">Belongs to the WhiA family.</text>
</comment>
<keyword evidence="2 4" id="KW-0238">DNA-binding</keyword>
<dbReference type="RefSeq" id="WP_039210613.1">
    <property type="nucleotide sequence ID" value="NZ_JSCE01000207.1"/>
</dbReference>
<dbReference type="Gene3D" id="3.10.28.10">
    <property type="entry name" value="Homing endonucleases"/>
    <property type="match status" value="1"/>
</dbReference>
<dbReference type="STRING" id="82374.NZ47_10985"/>
<dbReference type="SUPFAM" id="SSF55608">
    <property type="entry name" value="Homing endonucleases"/>
    <property type="match status" value="1"/>
</dbReference>
<evidence type="ECO:0000259" key="5">
    <source>
        <dbReference type="Pfam" id="PF02650"/>
    </source>
</evidence>
<dbReference type="InterPro" id="IPR018478">
    <property type="entry name" value="Sporu_reg_WhiA_N_dom"/>
</dbReference>
<evidence type="ECO:0000256" key="4">
    <source>
        <dbReference type="HAMAP-Rule" id="MF_01420"/>
    </source>
</evidence>
<comment type="caution">
    <text evidence="8">The sequence shown here is derived from an EMBL/GenBank/DDBJ whole genome shotgun (WGS) entry which is preliminary data.</text>
</comment>
<feature type="domain" description="Sporulation transcription regulator WhiA N-terminal" evidence="6">
    <location>
        <begin position="21"/>
        <end position="107"/>
    </location>
</feature>
<dbReference type="InterPro" id="IPR027434">
    <property type="entry name" value="Homing_endonucl"/>
</dbReference>
<comment type="function">
    <text evidence="4">Involved in cell division and chromosome segregation.</text>
</comment>
<reference evidence="8 9" key="1">
    <citation type="journal article" date="2013" name="PLoS ONE">
        <title>Identification and characterization of three novel lipases belonging to families II and V from Anaerovibrio lipolyticus 5ST.</title>
        <authorList>
            <person name="Prive F."/>
            <person name="Kaderbhai N.N."/>
            <person name="Girdwood S."/>
            <person name="Worgan H.J."/>
            <person name="Pinloche E."/>
            <person name="Scollan N.D."/>
            <person name="Huws S.A."/>
            <person name="Newbold C.J."/>
        </authorList>
    </citation>
    <scope>NUCLEOTIDE SEQUENCE [LARGE SCALE GENOMIC DNA]</scope>
    <source>
        <strain evidence="8 9">5S</strain>
    </source>
</reference>
<dbReference type="eggNOG" id="COG1481">
    <property type="taxonomic scope" value="Bacteria"/>
</dbReference>
<dbReference type="Pfam" id="PF14527">
    <property type="entry name" value="LAGLIDADG_WhiA"/>
    <property type="match status" value="1"/>
</dbReference>
<dbReference type="AlphaFoldDB" id="A0A0B2JZH2"/>
<keyword evidence="9" id="KW-1185">Reference proteome</keyword>
<dbReference type="GO" id="GO:0043937">
    <property type="term" value="P:regulation of sporulation"/>
    <property type="evidence" value="ECO:0007669"/>
    <property type="project" value="InterPro"/>
</dbReference>
<sequence length="318" mass="35233">MPSFAADVKNELAHKLDKKLCCQTAELAALLRMGASMTLGPNMSLGLNYVTENAAVARKTLSLLKATSNVQTEVTVTRSKRLKKNNRYMVRVVPSPLVRPLMEKLGMLGETEGSLGRDKALLKKVCCRHAYLRGAFMGGGSINKPEAECHLEMVTSNYGFADTIAGVLKRMGFPAGFTDRKNHYLIYMKDGEAIMDFLSIIGATKSLDDFEGGRNLKEVRNQVNRLVNCETANLQKTVDAAIYQNECIKYLRDEGKLEGLTKALRKTAQCRQDNPDATLAELAEMLLVTKSCVNHRLRKLVALAEELRGKNKEKGEDD</sequence>
<dbReference type="Pfam" id="PF10298">
    <property type="entry name" value="WhiA_N"/>
    <property type="match status" value="1"/>
</dbReference>
<accession>A0A0B2JZH2</accession>
<dbReference type="PANTHER" id="PTHR37307:SF1">
    <property type="entry name" value="CELL DIVISION PROTEIN WHIA-RELATED"/>
    <property type="match status" value="1"/>
</dbReference>
<dbReference type="InterPro" id="IPR039518">
    <property type="entry name" value="WhiA_LAGLIDADG_dom"/>
</dbReference>
<dbReference type="Proteomes" id="UP000030993">
    <property type="component" value="Unassembled WGS sequence"/>
</dbReference>
<dbReference type="Pfam" id="PF02650">
    <property type="entry name" value="HTH_WhiA"/>
    <property type="match status" value="1"/>
</dbReference>
<feature type="domain" description="Sporulation regulator WhiA C-terminal" evidence="5">
    <location>
        <begin position="223"/>
        <end position="304"/>
    </location>
</feature>
<dbReference type="PANTHER" id="PTHR37307">
    <property type="entry name" value="CELL DIVISION PROTEIN WHIA-RELATED"/>
    <property type="match status" value="1"/>
</dbReference>
<evidence type="ECO:0000256" key="3">
    <source>
        <dbReference type="ARBA" id="ARBA00023306"/>
    </source>
</evidence>
<proteinExistence type="inferred from homology"/>
<dbReference type="HAMAP" id="MF_01420">
    <property type="entry name" value="HTH_type_WhiA"/>
    <property type="match status" value="1"/>
</dbReference>
<dbReference type="GO" id="GO:0003677">
    <property type="term" value="F:DNA binding"/>
    <property type="evidence" value="ECO:0007669"/>
    <property type="project" value="UniProtKB-UniRule"/>
</dbReference>
<feature type="domain" description="WhiA LAGLIDADG-like" evidence="7">
    <location>
        <begin position="129"/>
        <end position="220"/>
    </location>
</feature>
<keyword evidence="1 4" id="KW-0132">Cell division</keyword>
<organism evidence="8 9">
    <name type="scientific">Anaerovibrio lipolyticus</name>
    <dbReference type="NCBI Taxonomy" id="82374"/>
    <lineage>
        <taxon>Bacteria</taxon>
        <taxon>Bacillati</taxon>
        <taxon>Bacillota</taxon>
        <taxon>Negativicutes</taxon>
        <taxon>Selenomonadales</taxon>
        <taxon>Selenomonadaceae</taxon>
        <taxon>Anaerovibrio</taxon>
    </lineage>
</organism>
<evidence type="ECO:0000256" key="1">
    <source>
        <dbReference type="ARBA" id="ARBA00022618"/>
    </source>
</evidence>
<dbReference type="EMBL" id="JSCE01000207">
    <property type="protein sequence ID" value="KHM51342.1"/>
    <property type="molecule type" value="Genomic_DNA"/>
</dbReference>
<name>A0A0B2JZH2_9FIRM</name>
<evidence type="ECO:0000313" key="8">
    <source>
        <dbReference type="EMBL" id="KHM51342.1"/>
    </source>
</evidence>
<dbReference type="NCBIfam" id="TIGR00647">
    <property type="entry name" value="DNA_bind_WhiA"/>
    <property type="match status" value="1"/>
</dbReference>
<gene>
    <name evidence="4" type="primary">whiA</name>
    <name evidence="8" type="ORF">NZ47_10985</name>
</gene>
<evidence type="ECO:0000259" key="7">
    <source>
        <dbReference type="Pfam" id="PF14527"/>
    </source>
</evidence>
<dbReference type="InterPro" id="IPR023054">
    <property type="entry name" value="Sporulation_regulator_WhiA_C"/>
</dbReference>
<evidence type="ECO:0000313" key="9">
    <source>
        <dbReference type="Proteomes" id="UP000030993"/>
    </source>
</evidence>
<dbReference type="InterPro" id="IPR003802">
    <property type="entry name" value="Sporulation_regulator_WhiA"/>
</dbReference>
<keyword evidence="3 4" id="KW-0131">Cell cycle</keyword>